<feature type="transmembrane region" description="Helical" evidence="7">
    <location>
        <begin position="96"/>
        <end position="119"/>
    </location>
</feature>
<protein>
    <submittedName>
        <fullName evidence="9">ABC transporter permease</fullName>
    </submittedName>
</protein>
<dbReference type="Pfam" id="PF00528">
    <property type="entry name" value="BPD_transp_1"/>
    <property type="match status" value="1"/>
</dbReference>
<keyword evidence="2 7" id="KW-0813">Transport</keyword>
<evidence type="ECO:0000259" key="8">
    <source>
        <dbReference type="PROSITE" id="PS50928"/>
    </source>
</evidence>
<evidence type="ECO:0000256" key="2">
    <source>
        <dbReference type="ARBA" id="ARBA00022448"/>
    </source>
</evidence>
<dbReference type="Pfam" id="PF19300">
    <property type="entry name" value="BPD_transp_1_N"/>
    <property type="match status" value="1"/>
</dbReference>
<keyword evidence="10" id="KW-1185">Reference proteome</keyword>
<keyword evidence="6 7" id="KW-0472">Membrane</keyword>
<comment type="caution">
    <text evidence="9">The sequence shown here is derived from an EMBL/GenBank/DDBJ whole genome shotgun (WGS) entry which is preliminary data.</text>
</comment>
<proteinExistence type="inferred from homology"/>
<feature type="transmembrane region" description="Helical" evidence="7">
    <location>
        <begin position="12"/>
        <end position="31"/>
    </location>
</feature>
<evidence type="ECO:0000256" key="3">
    <source>
        <dbReference type="ARBA" id="ARBA00022475"/>
    </source>
</evidence>
<comment type="similarity">
    <text evidence="7">Belongs to the binding-protein-dependent transport system permease family.</text>
</comment>
<evidence type="ECO:0000256" key="6">
    <source>
        <dbReference type="ARBA" id="ARBA00023136"/>
    </source>
</evidence>
<keyword evidence="5 7" id="KW-1133">Transmembrane helix</keyword>
<feature type="domain" description="ABC transmembrane type-1" evidence="8">
    <location>
        <begin position="94"/>
        <end position="297"/>
    </location>
</feature>
<sequence>MGRYVVRRLLQMVPVFFGATLLIFLMVNVMGDPIAGLCGDRACDTATAAQLRREFGLDKPLWRQYATYLGNVFTGDFGTAFNGRPVLELMASAFPVTLRLTVVAILFEIVVGITLGVVTGLRRGRPVDTSVLVLTLVVIAVPTFVTGLLLQLLLGVRWGWIRPSVSPDATLGELIVPGLVLASVSLAYVTRLTRTSLAENRRSDYIRTAVAKGLPRRRIVVRHLLRNSLIPVVTFIGTDIGALMGGAIVTERIFNIHGVGYQLYQGILRQNTQTVVGFVTVLVLVFLAANLLVDLLYAVLDPRIRHA</sequence>
<feature type="transmembrane region" description="Helical" evidence="7">
    <location>
        <begin position="131"/>
        <end position="154"/>
    </location>
</feature>
<dbReference type="PANTHER" id="PTHR43163">
    <property type="entry name" value="DIPEPTIDE TRANSPORT SYSTEM PERMEASE PROTEIN DPPB-RELATED"/>
    <property type="match status" value="1"/>
</dbReference>
<dbReference type="SUPFAM" id="SSF161098">
    <property type="entry name" value="MetI-like"/>
    <property type="match status" value="1"/>
</dbReference>
<keyword evidence="3" id="KW-1003">Cell membrane</keyword>
<gene>
    <name evidence="9" type="ORF">GCM10009564_54520</name>
</gene>
<feature type="transmembrane region" description="Helical" evidence="7">
    <location>
        <begin position="174"/>
        <end position="193"/>
    </location>
</feature>
<evidence type="ECO:0000313" key="9">
    <source>
        <dbReference type="EMBL" id="GAA1017227.1"/>
    </source>
</evidence>
<feature type="transmembrane region" description="Helical" evidence="7">
    <location>
        <begin position="275"/>
        <end position="300"/>
    </location>
</feature>
<comment type="subcellular location">
    <subcellularLocation>
        <location evidence="1 7">Cell membrane</location>
        <topology evidence="1 7">Multi-pass membrane protein</topology>
    </subcellularLocation>
</comment>
<accession>A0ABP4DTG7</accession>
<evidence type="ECO:0000256" key="5">
    <source>
        <dbReference type="ARBA" id="ARBA00022989"/>
    </source>
</evidence>
<evidence type="ECO:0000256" key="7">
    <source>
        <dbReference type="RuleBase" id="RU363032"/>
    </source>
</evidence>
<keyword evidence="4 7" id="KW-0812">Transmembrane</keyword>
<dbReference type="EMBL" id="BAAAHU010000106">
    <property type="protein sequence ID" value="GAA1017227.1"/>
    <property type="molecule type" value="Genomic_DNA"/>
</dbReference>
<dbReference type="Proteomes" id="UP001501072">
    <property type="component" value="Unassembled WGS sequence"/>
</dbReference>
<dbReference type="Gene3D" id="1.10.3720.10">
    <property type="entry name" value="MetI-like"/>
    <property type="match status" value="1"/>
</dbReference>
<dbReference type="InterPro" id="IPR000515">
    <property type="entry name" value="MetI-like"/>
</dbReference>
<feature type="transmembrane region" description="Helical" evidence="7">
    <location>
        <begin position="224"/>
        <end position="249"/>
    </location>
</feature>
<evidence type="ECO:0000256" key="4">
    <source>
        <dbReference type="ARBA" id="ARBA00022692"/>
    </source>
</evidence>
<reference evidence="10" key="1">
    <citation type="journal article" date="2019" name="Int. J. Syst. Evol. Microbiol.">
        <title>The Global Catalogue of Microorganisms (GCM) 10K type strain sequencing project: providing services to taxonomists for standard genome sequencing and annotation.</title>
        <authorList>
            <consortium name="The Broad Institute Genomics Platform"/>
            <consortium name="The Broad Institute Genome Sequencing Center for Infectious Disease"/>
            <person name="Wu L."/>
            <person name="Ma J."/>
        </authorList>
    </citation>
    <scope>NUCLEOTIDE SEQUENCE [LARGE SCALE GENOMIC DNA]</scope>
    <source>
        <strain evidence="10">JCM 11269</strain>
    </source>
</reference>
<dbReference type="PANTHER" id="PTHR43163:SF7">
    <property type="entry name" value="DIPEPTIDE-TRANSPORT INTEGRAL MEMBRANE PROTEIN ABC TRANSPORTER DPPB-RELATED"/>
    <property type="match status" value="1"/>
</dbReference>
<dbReference type="RefSeq" id="WP_346074477.1">
    <property type="nucleotide sequence ID" value="NZ_BAAAHU010000106.1"/>
</dbReference>
<evidence type="ECO:0000256" key="1">
    <source>
        <dbReference type="ARBA" id="ARBA00004651"/>
    </source>
</evidence>
<organism evidence="9 10">
    <name type="scientific">Streptomyces thermogriseus</name>
    <dbReference type="NCBI Taxonomy" id="75292"/>
    <lineage>
        <taxon>Bacteria</taxon>
        <taxon>Bacillati</taxon>
        <taxon>Actinomycetota</taxon>
        <taxon>Actinomycetes</taxon>
        <taxon>Kitasatosporales</taxon>
        <taxon>Streptomycetaceae</taxon>
        <taxon>Streptomyces</taxon>
    </lineage>
</organism>
<name>A0ABP4DTG7_9ACTN</name>
<dbReference type="CDD" id="cd06261">
    <property type="entry name" value="TM_PBP2"/>
    <property type="match status" value="1"/>
</dbReference>
<dbReference type="InterPro" id="IPR045621">
    <property type="entry name" value="BPD_transp_1_N"/>
</dbReference>
<dbReference type="PROSITE" id="PS50928">
    <property type="entry name" value="ABC_TM1"/>
    <property type="match status" value="1"/>
</dbReference>
<evidence type="ECO:0000313" key="10">
    <source>
        <dbReference type="Proteomes" id="UP001501072"/>
    </source>
</evidence>
<dbReference type="InterPro" id="IPR035906">
    <property type="entry name" value="MetI-like_sf"/>
</dbReference>